<gene>
    <name evidence="2" type="ORF">PROVALCAL_03118</name>
</gene>
<dbReference type="Proteomes" id="UP000003729">
    <property type="component" value="Unassembled WGS sequence"/>
</dbReference>
<keyword evidence="1" id="KW-0732">Signal</keyword>
<organism evidence="2 3">
    <name type="scientific">Providencia alcalifaciens DSM 30120</name>
    <dbReference type="NCBI Taxonomy" id="520999"/>
    <lineage>
        <taxon>Bacteria</taxon>
        <taxon>Pseudomonadati</taxon>
        <taxon>Pseudomonadota</taxon>
        <taxon>Gammaproteobacteria</taxon>
        <taxon>Enterobacterales</taxon>
        <taxon>Morganellaceae</taxon>
        <taxon>Providencia</taxon>
    </lineage>
</organism>
<dbReference type="AlphaFoldDB" id="B6XIC9"/>
<sequence length="154" mass="17658">MVSALRKSKTNAMKNILKLSVIGILMSVSVNSFAQEKPNNKLIDKLCKNAVQTMDDVYENGALTQCHFSDRSLLSAYQEYRDLLGEDKQFLEAKLEPNKNKEVICSDDNCLSIIYRWSGENKLEIEQSFSGGETYLQFIQDKKDTLLEIRYFPD</sequence>
<dbReference type="eggNOG" id="ENOG5030MP1">
    <property type="taxonomic scope" value="Bacteria"/>
</dbReference>
<dbReference type="EMBL" id="ABXW01000053">
    <property type="protein sequence ID" value="EEB45092.1"/>
    <property type="molecule type" value="Genomic_DNA"/>
</dbReference>
<protein>
    <recommendedName>
        <fullName evidence="4">Nuclear transport factor 2 family protein</fullName>
    </recommendedName>
</protein>
<name>B6XIC9_9GAMM</name>
<evidence type="ECO:0000313" key="2">
    <source>
        <dbReference type="EMBL" id="EEB45092.1"/>
    </source>
</evidence>
<feature type="chain" id="PRO_5002852675" description="Nuclear transport factor 2 family protein" evidence="1">
    <location>
        <begin position="35"/>
        <end position="154"/>
    </location>
</feature>
<evidence type="ECO:0000313" key="3">
    <source>
        <dbReference type="Proteomes" id="UP000003729"/>
    </source>
</evidence>
<accession>B6XIC9</accession>
<reference evidence="2 3" key="1">
    <citation type="submission" date="2008-10" db="EMBL/GenBank/DDBJ databases">
        <title>Draft genome sequence of Providencia alcalifaciens (DSM 30120).</title>
        <authorList>
            <person name="Sudarsanam P."/>
            <person name="Ley R."/>
            <person name="Guruge J."/>
            <person name="Turnbaugh P.J."/>
            <person name="Mahowald M."/>
            <person name="Liep D."/>
            <person name="Gordon J."/>
        </authorList>
    </citation>
    <scope>NUCLEOTIDE SEQUENCE [LARGE SCALE GENOMIC DNA]</scope>
    <source>
        <strain evidence="2 3">DSM 30120</strain>
    </source>
</reference>
<evidence type="ECO:0000256" key="1">
    <source>
        <dbReference type="SAM" id="SignalP"/>
    </source>
</evidence>
<feature type="signal peptide" evidence="1">
    <location>
        <begin position="1"/>
        <end position="34"/>
    </location>
</feature>
<comment type="caution">
    <text evidence="2">The sequence shown here is derived from an EMBL/GenBank/DDBJ whole genome shotgun (WGS) entry which is preliminary data.</text>
</comment>
<reference evidence="2 3" key="2">
    <citation type="submission" date="2008-10" db="EMBL/GenBank/DDBJ databases">
        <authorList>
            <person name="Fulton L."/>
            <person name="Clifton S."/>
            <person name="Fulton B."/>
            <person name="Xu J."/>
            <person name="Minx P."/>
            <person name="Pepin K.H."/>
            <person name="Johnson M."/>
            <person name="Bhonagiri V."/>
            <person name="Nash W.E."/>
            <person name="Mardis E.R."/>
            <person name="Wilson R.K."/>
        </authorList>
    </citation>
    <scope>NUCLEOTIDE SEQUENCE [LARGE SCALE GENOMIC DNA]</scope>
    <source>
        <strain evidence="2 3">DSM 30120</strain>
    </source>
</reference>
<proteinExistence type="predicted"/>
<evidence type="ECO:0008006" key="4">
    <source>
        <dbReference type="Google" id="ProtNLM"/>
    </source>
</evidence>